<comment type="subcellular location">
    <subcellularLocation>
        <location evidence="1">Cell membrane</location>
        <topology evidence="1">Multi-pass membrane protein</topology>
    </subcellularLocation>
</comment>
<feature type="transmembrane region" description="Helical" evidence="7">
    <location>
        <begin position="363"/>
        <end position="385"/>
    </location>
</feature>
<feature type="transmembrane region" description="Helical" evidence="7">
    <location>
        <begin position="277"/>
        <end position="298"/>
    </location>
</feature>
<sequence length="715" mass="74572">MFQRIGALVVSRARWVLVLGTLAVIGAAVVGVGAFAKLQTEGFDDPASESSRAAQVLIHQFGGDADFVFLVNADRGDVDSSTAKAAGAALTDRMRRDPGLTDVVSYYDTASSGLRSEDGRYALVLASLSPHAADGTSAKVIDRYAGDHSGVRVRVGGSEAISEGIGGQIGKDLARAESIAIPLILVLLLLAFGNVVGALATLTVGMIAILGTFAELSILGSLTDVSIYSVNLTTGLGLGLAVDYGLLMVARVREERAAGLPGDQAVRRAVETAGRTIVFSATTVATALAAMLIFPLYFLRSFAYAGIGVMVITAVSAVVLLPAALTLLDHRVDAWRLPRVRGIRGGEAPFWARVARAATGRPLAAALPVVALLLLAAAPLLGISFGTPDDRVQTTAAPSRQVGDVLRSDFAGDQTTAIDVVTTTPVSKPALDAYAGRVAHLPGVVRVDVAQTARAAHVSAVTALDRRSQGARDLVAQIRALPGPSGAETLVGGPTARLVDSLHSIGSRLPYALGWMALATFVILFLFTGSVVQPLRALVLNALSMGATLGAMVWIFDKGHLSGQLGFTPMPMDTSMTVLLFTVAFGLSMDYEVFVLGRITEMRDLGHAPQEAVVRGLARTGRIVSTAAGLISISFLAFVISDISFIQLFGLGTGLAVLVDATLVRGVLLPASMRLLGEAAWWAPSPLRALHRRIGLSEASGPDRRRTTEVPVPAT</sequence>
<evidence type="ECO:0000259" key="8">
    <source>
        <dbReference type="PROSITE" id="PS50156"/>
    </source>
</evidence>
<feature type="transmembrane region" description="Helical" evidence="7">
    <location>
        <begin position="576"/>
        <end position="599"/>
    </location>
</feature>
<feature type="transmembrane region" description="Helical" evidence="7">
    <location>
        <begin position="225"/>
        <end position="247"/>
    </location>
</feature>
<keyword evidence="4 7" id="KW-0812">Transmembrane</keyword>
<feature type="transmembrane region" description="Helical" evidence="7">
    <location>
        <begin position="180"/>
        <end position="213"/>
    </location>
</feature>
<feature type="domain" description="SSD" evidence="8">
    <location>
        <begin position="198"/>
        <end position="327"/>
    </location>
</feature>
<dbReference type="Pfam" id="PF03176">
    <property type="entry name" value="MMPL"/>
    <property type="match status" value="2"/>
</dbReference>
<dbReference type="Gene3D" id="1.20.1640.10">
    <property type="entry name" value="Multidrug efflux transporter AcrB transmembrane domain"/>
    <property type="match status" value="2"/>
</dbReference>
<evidence type="ECO:0000256" key="2">
    <source>
        <dbReference type="ARBA" id="ARBA00010157"/>
    </source>
</evidence>
<dbReference type="AlphaFoldDB" id="A0A3N0GS12"/>
<dbReference type="SUPFAM" id="SSF82866">
    <property type="entry name" value="Multidrug efflux transporter AcrB transmembrane domain"/>
    <property type="match status" value="2"/>
</dbReference>
<keyword evidence="3" id="KW-1003">Cell membrane</keyword>
<evidence type="ECO:0000313" key="10">
    <source>
        <dbReference type="Proteomes" id="UP000279994"/>
    </source>
</evidence>
<evidence type="ECO:0000256" key="5">
    <source>
        <dbReference type="ARBA" id="ARBA00022989"/>
    </source>
</evidence>
<protein>
    <submittedName>
        <fullName evidence="9">MMPL family transporter</fullName>
    </submittedName>
</protein>
<gene>
    <name evidence="9" type="ORF">EFL26_08720</name>
</gene>
<evidence type="ECO:0000313" key="9">
    <source>
        <dbReference type="EMBL" id="RNM15273.1"/>
    </source>
</evidence>
<dbReference type="RefSeq" id="WP_123222511.1">
    <property type="nucleotide sequence ID" value="NZ_RJSF01000030.1"/>
</dbReference>
<proteinExistence type="inferred from homology"/>
<keyword evidence="6 7" id="KW-0472">Membrane</keyword>
<dbReference type="GO" id="GO:0005886">
    <property type="term" value="C:plasma membrane"/>
    <property type="evidence" value="ECO:0007669"/>
    <property type="project" value="UniProtKB-SubCell"/>
</dbReference>
<dbReference type="InterPro" id="IPR004869">
    <property type="entry name" value="MMPL_dom"/>
</dbReference>
<keyword evidence="10" id="KW-1185">Reference proteome</keyword>
<feature type="transmembrane region" description="Helical" evidence="7">
    <location>
        <begin position="15"/>
        <end position="36"/>
    </location>
</feature>
<dbReference type="Proteomes" id="UP000279994">
    <property type="component" value="Unassembled WGS sequence"/>
</dbReference>
<dbReference type="PANTHER" id="PTHR33406:SF11">
    <property type="entry name" value="MEMBRANE PROTEIN SCO6666-RELATED"/>
    <property type="match status" value="1"/>
</dbReference>
<evidence type="ECO:0000256" key="6">
    <source>
        <dbReference type="ARBA" id="ARBA00023136"/>
    </source>
</evidence>
<dbReference type="EMBL" id="RJSF01000030">
    <property type="protein sequence ID" value="RNM15273.1"/>
    <property type="molecule type" value="Genomic_DNA"/>
</dbReference>
<reference evidence="9 10" key="1">
    <citation type="submission" date="2018-11" db="EMBL/GenBank/DDBJ databases">
        <authorList>
            <person name="Li F."/>
        </authorList>
    </citation>
    <scope>NUCLEOTIDE SEQUENCE [LARGE SCALE GENOMIC DNA]</scope>
    <source>
        <strain evidence="9 10">Gsoil 818</strain>
    </source>
</reference>
<feature type="transmembrane region" description="Helical" evidence="7">
    <location>
        <begin position="646"/>
        <end position="668"/>
    </location>
</feature>
<dbReference type="InterPro" id="IPR000731">
    <property type="entry name" value="SSD"/>
</dbReference>
<comment type="caution">
    <text evidence="9">The sequence shown here is derived from an EMBL/GenBank/DDBJ whole genome shotgun (WGS) entry which is preliminary data.</text>
</comment>
<keyword evidence="5 7" id="KW-1133">Transmembrane helix</keyword>
<name>A0A3N0GS12_9ACTN</name>
<evidence type="ECO:0000256" key="3">
    <source>
        <dbReference type="ARBA" id="ARBA00022475"/>
    </source>
</evidence>
<evidence type="ECO:0000256" key="4">
    <source>
        <dbReference type="ARBA" id="ARBA00022692"/>
    </source>
</evidence>
<evidence type="ECO:0000256" key="1">
    <source>
        <dbReference type="ARBA" id="ARBA00004651"/>
    </source>
</evidence>
<dbReference type="PROSITE" id="PS50156">
    <property type="entry name" value="SSD"/>
    <property type="match status" value="1"/>
</dbReference>
<dbReference type="PANTHER" id="PTHR33406">
    <property type="entry name" value="MEMBRANE PROTEIN MJ1562-RELATED"/>
    <property type="match status" value="1"/>
</dbReference>
<dbReference type="OrthoDB" id="7051771at2"/>
<feature type="transmembrane region" description="Helical" evidence="7">
    <location>
        <begin position="304"/>
        <end position="328"/>
    </location>
</feature>
<dbReference type="InterPro" id="IPR050545">
    <property type="entry name" value="Mycobact_MmpL"/>
</dbReference>
<feature type="transmembrane region" description="Helical" evidence="7">
    <location>
        <begin position="512"/>
        <end position="531"/>
    </location>
</feature>
<accession>A0A3N0GS12</accession>
<feature type="transmembrane region" description="Helical" evidence="7">
    <location>
        <begin position="620"/>
        <end position="640"/>
    </location>
</feature>
<evidence type="ECO:0000256" key="7">
    <source>
        <dbReference type="SAM" id="Phobius"/>
    </source>
</evidence>
<organism evidence="9 10">
    <name type="scientific">Nocardioides pocheonensis</name>
    <dbReference type="NCBI Taxonomy" id="661485"/>
    <lineage>
        <taxon>Bacteria</taxon>
        <taxon>Bacillati</taxon>
        <taxon>Actinomycetota</taxon>
        <taxon>Actinomycetes</taxon>
        <taxon>Propionibacteriales</taxon>
        <taxon>Nocardioidaceae</taxon>
        <taxon>Nocardioides</taxon>
    </lineage>
</organism>
<comment type="similarity">
    <text evidence="2">Belongs to the resistance-nodulation-cell division (RND) (TC 2.A.6) family. MmpL subfamily.</text>
</comment>
<feature type="transmembrane region" description="Helical" evidence="7">
    <location>
        <begin position="538"/>
        <end position="556"/>
    </location>
</feature>